<evidence type="ECO:0000259" key="5">
    <source>
        <dbReference type="Pfam" id="PF00155"/>
    </source>
</evidence>
<comment type="cofactor">
    <cofactor evidence="1 4">
        <name>pyridoxal 5'-phosphate</name>
        <dbReference type="ChEBI" id="CHEBI:597326"/>
    </cofactor>
</comment>
<dbReference type="InterPro" id="IPR015424">
    <property type="entry name" value="PyrdxlP-dep_Trfase"/>
</dbReference>
<dbReference type="InterPro" id="IPR015421">
    <property type="entry name" value="PyrdxlP-dep_Trfase_major"/>
</dbReference>
<reference evidence="7" key="1">
    <citation type="submission" date="2017-08" db="EMBL/GenBank/DDBJ databases">
        <authorList>
            <person name="Huang Z."/>
        </authorList>
    </citation>
    <scope>NUCLEOTIDE SEQUENCE [LARGE SCALE GENOMIC DNA]</scope>
    <source>
        <strain evidence="7">SA5d-4</strain>
    </source>
</reference>
<dbReference type="CDD" id="cd00609">
    <property type="entry name" value="AAT_like"/>
    <property type="match status" value="1"/>
</dbReference>
<evidence type="ECO:0000256" key="1">
    <source>
        <dbReference type="ARBA" id="ARBA00001933"/>
    </source>
</evidence>
<evidence type="ECO:0000313" key="7">
    <source>
        <dbReference type="Proteomes" id="UP000217083"/>
    </source>
</evidence>
<dbReference type="InterPro" id="IPR004839">
    <property type="entry name" value="Aminotransferase_I/II_large"/>
</dbReference>
<dbReference type="EMBL" id="NPIA01000003">
    <property type="protein sequence ID" value="OZM57107.1"/>
    <property type="molecule type" value="Genomic_DNA"/>
</dbReference>
<dbReference type="InterPro" id="IPR004838">
    <property type="entry name" value="NHTrfase_class1_PyrdxlP-BS"/>
</dbReference>
<protein>
    <recommendedName>
        <fullName evidence="4">Aminotransferase</fullName>
        <ecNumber evidence="4">2.6.1.-</ecNumber>
    </recommendedName>
</protein>
<dbReference type="InterPro" id="IPR050881">
    <property type="entry name" value="LL-DAP_aminotransferase"/>
</dbReference>
<dbReference type="GO" id="GO:0008483">
    <property type="term" value="F:transaminase activity"/>
    <property type="evidence" value="ECO:0007669"/>
    <property type="project" value="UniProtKB-KW"/>
</dbReference>
<dbReference type="AlphaFoldDB" id="A0A263BUV0"/>
<dbReference type="RefSeq" id="WP_094923470.1">
    <property type="nucleotide sequence ID" value="NZ_NPIA01000003.1"/>
</dbReference>
<dbReference type="SUPFAM" id="SSF53383">
    <property type="entry name" value="PLP-dependent transferases"/>
    <property type="match status" value="1"/>
</dbReference>
<evidence type="ECO:0000256" key="2">
    <source>
        <dbReference type="ARBA" id="ARBA00022576"/>
    </source>
</evidence>
<dbReference type="PANTHER" id="PTHR42832:SF3">
    <property type="entry name" value="L-GLUTAMINE--4-(METHYLSULFANYL)-2-OXOBUTANOATE AMINOTRANSFERASE"/>
    <property type="match status" value="1"/>
</dbReference>
<dbReference type="EC" id="2.6.1.-" evidence="4"/>
<dbReference type="Proteomes" id="UP000217083">
    <property type="component" value="Unassembled WGS sequence"/>
</dbReference>
<sequence>MDVLSNRLKRIPPYVFTSINKKKKELINEGIDIIDLGIGAPDLPTPPSIVNKLQTELASQQQVFQYSPFSGIEEFRVAVANYYKNVYNVTLDPNEEVLTLIGSKEGISHIVPALADKNDIVLIPDPSYPVYKTATYLADATAYEMPLLAKNDYLPDYAVIPDEILQCSKLMFLNYPNNPTSTSADIDFFSRTVAFAEKNSIAVAHDAAYQLMTFDNKPAPSILQVEGAKECCVEFGSFSKSFSMTGWRIGYVVGNKDIIKALATVKNNTDTCQFIPIQKAATYALEHELSSIPAMNKIFQQRRTIAVRLLNEMNLEVTPAQATFYLWVKLPNTVDTNEFCYNLLDKFGVVVTPGTAFGSYSNNNFRISLSVKEDRLIQAIRRIGYCLKQYGS</sequence>
<accession>A0A263BUV0</accession>
<dbReference type="InterPro" id="IPR015422">
    <property type="entry name" value="PyrdxlP-dep_Trfase_small"/>
</dbReference>
<feature type="domain" description="Aminotransferase class I/classII large" evidence="5">
    <location>
        <begin position="32"/>
        <end position="383"/>
    </location>
</feature>
<dbReference type="PANTHER" id="PTHR42832">
    <property type="entry name" value="AMINO ACID AMINOTRANSFERASE"/>
    <property type="match status" value="1"/>
</dbReference>
<name>A0A263BUV0_9BACI</name>
<keyword evidence="3 4" id="KW-0808">Transferase</keyword>
<evidence type="ECO:0000256" key="4">
    <source>
        <dbReference type="RuleBase" id="RU000481"/>
    </source>
</evidence>
<keyword evidence="7" id="KW-1185">Reference proteome</keyword>
<reference evidence="6 7" key="2">
    <citation type="submission" date="2017-09" db="EMBL/GenBank/DDBJ databases">
        <title>Bacillus patelloidae sp. nov., isolated from the intestinal tract of a marine limpet.</title>
        <authorList>
            <person name="Liu R."/>
            <person name="Dong C."/>
            <person name="Shao Z."/>
        </authorList>
    </citation>
    <scope>NUCLEOTIDE SEQUENCE [LARGE SCALE GENOMIC DNA]</scope>
    <source>
        <strain evidence="6 7">SA5d-4</strain>
    </source>
</reference>
<organism evidence="6 7">
    <name type="scientific">Lottiidibacillus patelloidae</name>
    <dbReference type="NCBI Taxonomy" id="2670334"/>
    <lineage>
        <taxon>Bacteria</taxon>
        <taxon>Bacillati</taxon>
        <taxon>Bacillota</taxon>
        <taxon>Bacilli</taxon>
        <taxon>Bacillales</taxon>
        <taxon>Bacillaceae</taxon>
        <taxon>Lottiidibacillus</taxon>
    </lineage>
</organism>
<comment type="caution">
    <text evidence="6">The sequence shown here is derived from an EMBL/GenBank/DDBJ whole genome shotgun (WGS) entry which is preliminary data.</text>
</comment>
<dbReference type="Gene3D" id="3.40.640.10">
    <property type="entry name" value="Type I PLP-dependent aspartate aminotransferase-like (Major domain)"/>
    <property type="match status" value="1"/>
</dbReference>
<dbReference type="GO" id="GO:0030170">
    <property type="term" value="F:pyridoxal phosphate binding"/>
    <property type="evidence" value="ECO:0007669"/>
    <property type="project" value="InterPro"/>
</dbReference>
<proteinExistence type="inferred from homology"/>
<evidence type="ECO:0000313" key="6">
    <source>
        <dbReference type="EMBL" id="OZM57107.1"/>
    </source>
</evidence>
<dbReference type="PROSITE" id="PS00105">
    <property type="entry name" value="AA_TRANSFER_CLASS_1"/>
    <property type="match status" value="1"/>
</dbReference>
<comment type="similarity">
    <text evidence="4">Belongs to the class-I pyridoxal-phosphate-dependent aminotransferase family.</text>
</comment>
<evidence type="ECO:0000256" key="3">
    <source>
        <dbReference type="ARBA" id="ARBA00022679"/>
    </source>
</evidence>
<dbReference type="Gene3D" id="3.90.1150.10">
    <property type="entry name" value="Aspartate Aminotransferase, domain 1"/>
    <property type="match status" value="1"/>
</dbReference>
<dbReference type="Pfam" id="PF00155">
    <property type="entry name" value="Aminotran_1_2"/>
    <property type="match status" value="1"/>
</dbReference>
<keyword evidence="2 4" id="KW-0032">Aminotransferase</keyword>
<gene>
    <name evidence="6" type="ORF">CIB95_06460</name>
</gene>